<dbReference type="VEuPathDB" id="FungiDB:JI435_430200"/>
<feature type="compositionally biased region" description="Basic and acidic residues" evidence="1">
    <location>
        <begin position="201"/>
        <end position="211"/>
    </location>
</feature>
<dbReference type="AlphaFoldDB" id="Q0ULJ2"/>
<gene>
    <name evidence="2" type="ORF">SNOG_07372</name>
</gene>
<dbReference type="HOGENOM" id="CLU_918628_0_0_1"/>
<dbReference type="KEGG" id="pno:SNOG_07372"/>
<name>Q0ULJ2_PHANO</name>
<protein>
    <submittedName>
        <fullName evidence="2">Uncharacterized protein</fullName>
    </submittedName>
</protein>
<dbReference type="InParanoid" id="Q0ULJ2"/>
<evidence type="ECO:0000313" key="3">
    <source>
        <dbReference type="Proteomes" id="UP000001055"/>
    </source>
</evidence>
<accession>Q0ULJ2</accession>
<evidence type="ECO:0000313" key="2">
    <source>
        <dbReference type="EMBL" id="EAT84838.1"/>
    </source>
</evidence>
<reference evidence="3" key="1">
    <citation type="journal article" date="2007" name="Plant Cell">
        <title>Dothideomycete-plant interactions illuminated by genome sequencing and EST analysis of the wheat pathogen Stagonospora nodorum.</title>
        <authorList>
            <person name="Hane J.K."/>
            <person name="Lowe R.G."/>
            <person name="Solomon P.S."/>
            <person name="Tan K.C."/>
            <person name="Schoch C.L."/>
            <person name="Spatafora J.W."/>
            <person name="Crous P.W."/>
            <person name="Kodira C."/>
            <person name="Birren B.W."/>
            <person name="Galagan J.E."/>
            <person name="Torriani S.F."/>
            <person name="McDonald B.A."/>
            <person name="Oliver R.P."/>
        </authorList>
    </citation>
    <scope>NUCLEOTIDE SEQUENCE [LARGE SCALE GENOMIC DNA]</scope>
    <source>
        <strain evidence="3">SN15 / ATCC MYA-4574 / FGSC 10173</strain>
    </source>
</reference>
<sequence length="303" mass="34193">MGYEGVDGRKVRGVYAKEFRGRASWSYGDSFETNQERRSVGFVDNTCMWNESDAALPDFLVARGDLRTRSVILLLEWHQSAAAPATTFLLLTTQILPVSYTPLPVFFVASVGDFHQVRMLGGEASLQVMHQRQQQGQFDGRRQSHSECFHQLQVSFILHRLSDALKRASYVIRGRYNKAREMNRPKRVEHHLRIVPPSHSIDSRGQIDHSRPLKSSTEDGAEPDLICCHVRADAFGSKPRAGHDGYRGREFSHVVFDGFIASLPLRASQQMHVCVGRRDGKHCTAQSCGYEQKSANCEQDGFL</sequence>
<feature type="region of interest" description="Disordered" evidence="1">
    <location>
        <begin position="189"/>
        <end position="220"/>
    </location>
</feature>
<dbReference type="Proteomes" id="UP000001055">
    <property type="component" value="Unassembled WGS sequence"/>
</dbReference>
<organism evidence="2 3">
    <name type="scientific">Phaeosphaeria nodorum (strain SN15 / ATCC MYA-4574 / FGSC 10173)</name>
    <name type="common">Glume blotch fungus</name>
    <name type="synonym">Parastagonospora nodorum</name>
    <dbReference type="NCBI Taxonomy" id="321614"/>
    <lineage>
        <taxon>Eukaryota</taxon>
        <taxon>Fungi</taxon>
        <taxon>Dikarya</taxon>
        <taxon>Ascomycota</taxon>
        <taxon>Pezizomycotina</taxon>
        <taxon>Dothideomycetes</taxon>
        <taxon>Pleosporomycetidae</taxon>
        <taxon>Pleosporales</taxon>
        <taxon>Pleosporineae</taxon>
        <taxon>Phaeosphaeriaceae</taxon>
        <taxon>Parastagonospora</taxon>
    </lineage>
</organism>
<dbReference type="RefSeq" id="XP_001797709.1">
    <property type="nucleotide sequence ID" value="XM_001797657.1"/>
</dbReference>
<proteinExistence type="predicted"/>
<evidence type="ECO:0000256" key="1">
    <source>
        <dbReference type="SAM" id="MobiDB-lite"/>
    </source>
</evidence>
<dbReference type="GeneID" id="5974602"/>
<dbReference type="EMBL" id="CH445335">
    <property type="protein sequence ID" value="EAT84838.1"/>
    <property type="molecule type" value="Genomic_DNA"/>
</dbReference>